<gene>
    <name evidence="1" type="ORF">COLO4_14506</name>
</gene>
<dbReference type="AlphaFoldDB" id="A0A1R3JS02"/>
<organism evidence="1 2">
    <name type="scientific">Corchorus olitorius</name>
    <dbReference type="NCBI Taxonomy" id="93759"/>
    <lineage>
        <taxon>Eukaryota</taxon>
        <taxon>Viridiplantae</taxon>
        <taxon>Streptophyta</taxon>
        <taxon>Embryophyta</taxon>
        <taxon>Tracheophyta</taxon>
        <taxon>Spermatophyta</taxon>
        <taxon>Magnoliopsida</taxon>
        <taxon>eudicotyledons</taxon>
        <taxon>Gunneridae</taxon>
        <taxon>Pentapetalae</taxon>
        <taxon>rosids</taxon>
        <taxon>malvids</taxon>
        <taxon>Malvales</taxon>
        <taxon>Malvaceae</taxon>
        <taxon>Grewioideae</taxon>
        <taxon>Apeibeae</taxon>
        <taxon>Corchorus</taxon>
    </lineage>
</organism>
<accession>A0A1R3JS02</accession>
<dbReference type="Proteomes" id="UP000187203">
    <property type="component" value="Unassembled WGS sequence"/>
</dbReference>
<proteinExistence type="predicted"/>
<comment type="caution">
    <text evidence="1">The sequence shown here is derived from an EMBL/GenBank/DDBJ whole genome shotgun (WGS) entry which is preliminary data.</text>
</comment>
<sequence length="86" mass="9786">MTSRCFGIRIRDQKKCPIFECAAWHILELRLVLDKESDPRSTPPFTRILPPHTGFQPGPTFSNQTNSPLSLLSFCRSILLLGFRAL</sequence>
<protein>
    <submittedName>
        <fullName evidence="1">Uncharacterized protein</fullName>
    </submittedName>
</protein>
<name>A0A1R3JS02_9ROSI</name>
<evidence type="ECO:0000313" key="1">
    <source>
        <dbReference type="EMBL" id="OMO97580.1"/>
    </source>
</evidence>
<evidence type="ECO:0000313" key="2">
    <source>
        <dbReference type="Proteomes" id="UP000187203"/>
    </source>
</evidence>
<reference evidence="2" key="1">
    <citation type="submission" date="2013-09" db="EMBL/GenBank/DDBJ databases">
        <title>Corchorus olitorius genome sequencing.</title>
        <authorList>
            <person name="Alam M."/>
            <person name="Haque M.S."/>
            <person name="Islam M.S."/>
            <person name="Emdad E.M."/>
            <person name="Islam M.M."/>
            <person name="Ahmed B."/>
            <person name="Halim A."/>
            <person name="Hossen Q.M.M."/>
            <person name="Hossain M.Z."/>
            <person name="Ahmed R."/>
            <person name="Khan M.M."/>
            <person name="Islam R."/>
            <person name="Rashid M.M."/>
            <person name="Khan S.A."/>
            <person name="Rahman M.S."/>
            <person name="Alam M."/>
            <person name="Yahiya A.S."/>
            <person name="Khan M.S."/>
            <person name="Azam M.S."/>
            <person name="Haque T."/>
            <person name="Lashkar M.Z.H."/>
            <person name="Akhand A.I."/>
            <person name="Morshed G."/>
            <person name="Roy S."/>
            <person name="Uddin K.S."/>
            <person name="Rabeya T."/>
            <person name="Hossain A.S."/>
            <person name="Chowdhury A."/>
            <person name="Snigdha A.R."/>
            <person name="Mortoza M.S."/>
            <person name="Matin S.A."/>
            <person name="Hoque S.M.E."/>
            <person name="Islam M.K."/>
            <person name="Roy D.K."/>
            <person name="Haider R."/>
            <person name="Moosa M.M."/>
            <person name="Elias S.M."/>
            <person name="Hasan A.M."/>
            <person name="Jahan S."/>
            <person name="Shafiuddin M."/>
            <person name="Mahmood N."/>
            <person name="Shommy N.S."/>
        </authorList>
    </citation>
    <scope>NUCLEOTIDE SEQUENCE [LARGE SCALE GENOMIC DNA]</scope>
    <source>
        <strain evidence="2">cv. O-4</strain>
    </source>
</reference>
<dbReference type="EMBL" id="AWUE01015433">
    <property type="protein sequence ID" value="OMO97580.1"/>
    <property type="molecule type" value="Genomic_DNA"/>
</dbReference>
<keyword evidence="2" id="KW-1185">Reference proteome</keyword>